<evidence type="ECO:0000256" key="5">
    <source>
        <dbReference type="ARBA" id="ARBA00022475"/>
    </source>
</evidence>
<feature type="transmembrane region" description="Helical" evidence="17">
    <location>
        <begin position="223"/>
        <end position="243"/>
    </location>
</feature>
<dbReference type="PANTHER" id="PTHR33989">
    <property type="match status" value="1"/>
</dbReference>
<comment type="caution">
    <text evidence="20">The sequence shown here is derived from an EMBL/GenBank/DDBJ whole genome shotgun (WGS) entry which is preliminary data.</text>
</comment>
<feature type="transmembrane region" description="Helical" evidence="17">
    <location>
        <begin position="379"/>
        <end position="407"/>
    </location>
</feature>
<dbReference type="GO" id="GO:1901264">
    <property type="term" value="P:carbohydrate derivative transport"/>
    <property type="evidence" value="ECO:0007669"/>
    <property type="project" value="TreeGrafter"/>
</dbReference>
<evidence type="ECO:0000256" key="7">
    <source>
        <dbReference type="ARBA" id="ARBA00022597"/>
    </source>
</evidence>
<organism evidence="20 21">
    <name type="scientific">Ligilactobacillus acidipiscis</name>
    <dbReference type="NCBI Taxonomy" id="89059"/>
    <lineage>
        <taxon>Bacteria</taxon>
        <taxon>Bacillati</taxon>
        <taxon>Bacillota</taxon>
        <taxon>Bacilli</taxon>
        <taxon>Lactobacillales</taxon>
        <taxon>Lactobacillaceae</taxon>
        <taxon>Ligilactobacillus</taxon>
    </lineage>
</organism>
<keyword evidence="4" id="KW-0813">Transport</keyword>
<comment type="catalytic activity">
    <reaction evidence="15">
        <text>lactose(out) + N(pros)-phospho-L-histidyl-[protein] = lactose 6-phosphate(in) + L-histidyl-[protein]</text>
        <dbReference type="Rhea" id="RHEA:42400"/>
        <dbReference type="Rhea" id="RHEA-COMP:9745"/>
        <dbReference type="Rhea" id="RHEA-COMP:9746"/>
        <dbReference type="ChEBI" id="CHEBI:17716"/>
        <dbReference type="ChEBI" id="CHEBI:29979"/>
        <dbReference type="ChEBI" id="CHEBI:64837"/>
        <dbReference type="ChEBI" id="CHEBI:79080"/>
        <dbReference type="EC" id="2.7.1.207"/>
    </reaction>
</comment>
<dbReference type="Pfam" id="PF02302">
    <property type="entry name" value="PTS_IIB"/>
    <property type="match status" value="1"/>
</dbReference>
<dbReference type="CDD" id="cd05565">
    <property type="entry name" value="PTS_IIB_lactose"/>
    <property type="match status" value="1"/>
</dbReference>
<gene>
    <name evidence="20" type="ORF">K8V00_09110</name>
</gene>
<dbReference type="PROSITE" id="PS51100">
    <property type="entry name" value="PTS_EIIB_TYPE_3"/>
    <property type="match status" value="1"/>
</dbReference>
<evidence type="ECO:0000256" key="15">
    <source>
        <dbReference type="ARBA" id="ARBA00048444"/>
    </source>
</evidence>
<dbReference type="AlphaFoldDB" id="A0A921FB70"/>
<feature type="transmembrane region" description="Helical" evidence="17">
    <location>
        <begin position="283"/>
        <end position="304"/>
    </location>
</feature>
<feature type="transmembrane region" description="Helical" evidence="17">
    <location>
        <begin position="104"/>
        <end position="125"/>
    </location>
</feature>
<dbReference type="Pfam" id="PF02378">
    <property type="entry name" value="PTS_EIIC"/>
    <property type="match status" value="1"/>
</dbReference>
<evidence type="ECO:0000256" key="13">
    <source>
        <dbReference type="ARBA" id="ARBA00023136"/>
    </source>
</evidence>
<dbReference type="GO" id="GO:0005886">
    <property type="term" value="C:plasma membrane"/>
    <property type="evidence" value="ECO:0007669"/>
    <property type="project" value="UniProtKB-SubCell"/>
</dbReference>
<evidence type="ECO:0000313" key="20">
    <source>
        <dbReference type="EMBL" id="HJE97768.1"/>
    </source>
</evidence>
<keyword evidence="5" id="KW-1003">Cell membrane</keyword>
<feature type="transmembrane region" description="Helical" evidence="17">
    <location>
        <begin position="31"/>
        <end position="51"/>
    </location>
</feature>
<dbReference type="GO" id="GO:0009401">
    <property type="term" value="P:phosphoenolpyruvate-dependent sugar phosphotransferase system"/>
    <property type="evidence" value="ECO:0007669"/>
    <property type="project" value="UniProtKB-KW"/>
</dbReference>
<dbReference type="Gene3D" id="3.40.50.2300">
    <property type="match status" value="1"/>
</dbReference>
<dbReference type="InterPro" id="IPR003352">
    <property type="entry name" value="PTS_EIIC"/>
</dbReference>
<dbReference type="GO" id="GO:0022869">
    <property type="term" value="F:protein-N(PI)-phosphohistidine-lactose phosphotransferase system transporter activity"/>
    <property type="evidence" value="ECO:0007669"/>
    <property type="project" value="InterPro"/>
</dbReference>
<keyword evidence="7" id="KW-0762">Sugar transport</keyword>
<keyword evidence="9" id="KW-0598">Phosphotransferase system</keyword>
<feature type="modified residue" description="Phosphocysteine; by EIIA" evidence="16">
    <location>
        <position position="465"/>
    </location>
</feature>
<evidence type="ECO:0000256" key="9">
    <source>
        <dbReference type="ARBA" id="ARBA00022683"/>
    </source>
</evidence>
<evidence type="ECO:0000256" key="17">
    <source>
        <dbReference type="SAM" id="Phobius"/>
    </source>
</evidence>
<evidence type="ECO:0000256" key="8">
    <source>
        <dbReference type="ARBA" id="ARBA00022679"/>
    </source>
</evidence>
<dbReference type="InterPro" id="IPR051088">
    <property type="entry name" value="PTS_Sugar-EIIC/EIIB"/>
</dbReference>
<dbReference type="EC" id="2.7.1.207" evidence="2"/>
<evidence type="ECO:0000256" key="16">
    <source>
        <dbReference type="PROSITE-ProRule" id="PRU00423"/>
    </source>
</evidence>
<evidence type="ECO:0000256" key="12">
    <source>
        <dbReference type="ARBA" id="ARBA00022989"/>
    </source>
</evidence>
<dbReference type="PANTHER" id="PTHR33989:SF8">
    <property type="entry name" value="PERMEASE IIC COMPONENT"/>
    <property type="match status" value="1"/>
</dbReference>
<reference evidence="20" key="1">
    <citation type="journal article" date="2021" name="PeerJ">
        <title>Extensive microbial diversity within the chicken gut microbiome revealed by metagenomics and culture.</title>
        <authorList>
            <person name="Gilroy R."/>
            <person name="Ravi A."/>
            <person name="Getino M."/>
            <person name="Pursley I."/>
            <person name="Horton D.L."/>
            <person name="Alikhan N.F."/>
            <person name="Baker D."/>
            <person name="Gharbi K."/>
            <person name="Hall N."/>
            <person name="Watson M."/>
            <person name="Adriaenssens E.M."/>
            <person name="Foster-Nyarko E."/>
            <person name="Jarju S."/>
            <person name="Secka A."/>
            <person name="Antonio M."/>
            <person name="Oren A."/>
            <person name="Chaudhuri R.R."/>
            <person name="La Ragione R."/>
            <person name="Hildebrand F."/>
            <person name="Pallen M.J."/>
        </authorList>
    </citation>
    <scope>NUCLEOTIDE SEQUENCE</scope>
    <source>
        <strain evidence="20">CHK174-6876</strain>
    </source>
</reference>
<feature type="transmembrane region" description="Helical" evidence="17">
    <location>
        <begin position="63"/>
        <end position="83"/>
    </location>
</feature>
<evidence type="ECO:0000256" key="10">
    <source>
        <dbReference type="ARBA" id="ARBA00022692"/>
    </source>
</evidence>
<evidence type="ECO:0000256" key="2">
    <source>
        <dbReference type="ARBA" id="ARBA00012802"/>
    </source>
</evidence>
<keyword evidence="8 20" id="KW-0808">Transferase</keyword>
<comment type="subcellular location">
    <subcellularLocation>
        <location evidence="1">Cell membrane</location>
        <topology evidence="1">Multi-pass membrane protein</topology>
    </subcellularLocation>
</comment>
<evidence type="ECO:0000313" key="21">
    <source>
        <dbReference type="Proteomes" id="UP000707535"/>
    </source>
</evidence>
<dbReference type="InterPro" id="IPR004501">
    <property type="entry name" value="PTS_EIIC_3"/>
</dbReference>
<dbReference type="PROSITE" id="PS51105">
    <property type="entry name" value="PTS_EIIC_TYPE_3"/>
    <property type="match status" value="1"/>
</dbReference>
<dbReference type="NCBIfam" id="TIGR00410">
    <property type="entry name" value="lacE"/>
    <property type="match status" value="1"/>
</dbReference>
<evidence type="ECO:0000259" key="19">
    <source>
        <dbReference type="PROSITE" id="PS51105"/>
    </source>
</evidence>
<feature type="transmembrane region" description="Helical" evidence="17">
    <location>
        <begin position="340"/>
        <end position="359"/>
    </location>
</feature>
<keyword evidence="13 17" id="KW-0472">Membrane</keyword>
<dbReference type="NCBIfam" id="TIGR00853">
    <property type="entry name" value="pts-lac"/>
    <property type="match status" value="1"/>
</dbReference>
<dbReference type="InterPro" id="IPR013012">
    <property type="entry name" value="PTS_EIIB_3"/>
</dbReference>
<dbReference type="InterPro" id="IPR036095">
    <property type="entry name" value="PTS_EIIB-like_sf"/>
</dbReference>
<reference evidence="20" key="2">
    <citation type="submission" date="2021-09" db="EMBL/GenBank/DDBJ databases">
        <authorList>
            <person name="Gilroy R."/>
        </authorList>
    </citation>
    <scope>NUCLEOTIDE SEQUENCE</scope>
    <source>
        <strain evidence="20">CHK174-6876</strain>
    </source>
</reference>
<evidence type="ECO:0000256" key="3">
    <source>
        <dbReference type="ARBA" id="ARBA00020834"/>
    </source>
</evidence>
<dbReference type="GO" id="GO:0016301">
    <property type="term" value="F:kinase activity"/>
    <property type="evidence" value="ECO:0007669"/>
    <property type="project" value="UniProtKB-KW"/>
</dbReference>
<keyword evidence="6" id="KW-0597">Phosphoprotein</keyword>
<sequence>MSTGIQKKMEKFKPLFEKIASNQYIVAIRDGFIAAMPIILFSSIFLMIAYVPNAWGFYWSDKVTNSLLVAYNYSMGLLALFVTGTTAKNLTDSKNLSLPKTNQVNPISVIMAAEISFIILAIVPLKNGVDLTYMGTQGLIAAYIVGLITPNIYYVCIKNNVTIKLPPQVPQNIAQTFKDVIPMASTVTIFWAVDLAFKELTGVNLPKFIIQLLSPLFSASETYLGLSIIAGAMAFFWFCGVQGPSIVQPAVVPIMIANTAANLQMYQAGHQASHVLAMNTMDYVMNFGGTGSTLVLAYIFMFFAKSKQLKAVGSASFIPGTFSVNEPILFGTPIIMNPMFFFPFILTPIVNVCMFKFFVDVLGMNSIMYTMPWTLPGFIGIPVSTGFAPLSFVYVALIIVLDILVYWPFFRAYDKSLLAEEVAKEENVETTEENGGIVIAASADHELQTADNQAIPENSTVLVLCAGGGTSGILANALNKLATERGLSLSAAARAYGQDMDLIQDMDLVILAPQMDSMKNNLKKITDKYGVKMVSTSGKQYIELTRDGDKALAFVSEQLSNN</sequence>
<evidence type="ECO:0000256" key="4">
    <source>
        <dbReference type="ARBA" id="ARBA00022448"/>
    </source>
</evidence>
<accession>A0A921FB70</accession>
<dbReference type="InterPro" id="IPR041713">
    <property type="entry name" value="PTS_IIB"/>
</dbReference>
<evidence type="ECO:0000256" key="11">
    <source>
        <dbReference type="ARBA" id="ARBA00022777"/>
    </source>
</evidence>
<dbReference type="InterPro" id="IPR004801">
    <property type="entry name" value="LacE"/>
</dbReference>
<evidence type="ECO:0000256" key="1">
    <source>
        <dbReference type="ARBA" id="ARBA00004651"/>
    </source>
</evidence>
<feature type="transmembrane region" description="Helical" evidence="17">
    <location>
        <begin position="137"/>
        <end position="156"/>
    </location>
</feature>
<dbReference type="Proteomes" id="UP000707535">
    <property type="component" value="Unassembled WGS sequence"/>
</dbReference>
<feature type="domain" description="PTS EIIB type-3" evidence="18">
    <location>
        <begin position="458"/>
        <end position="561"/>
    </location>
</feature>
<proteinExistence type="predicted"/>
<evidence type="ECO:0000256" key="14">
    <source>
        <dbReference type="ARBA" id="ARBA00029639"/>
    </source>
</evidence>
<keyword evidence="12 17" id="KW-1133">Transmembrane helix</keyword>
<feature type="domain" description="PTS EIIC type-3" evidence="19">
    <location>
        <begin position="8"/>
        <end position="409"/>
    </location>
</feature>
<evidence type="ECO:0000256" key="6">
    <source>
        <dbReference type="ARBA" id="ARBA00022553"/>
    </source>
</evidence>
<keyword evidence="10 17" id="KW-0812">Transmembrane</keyword>
<dbReference type="InterPro" id="IPR003501">
    <property type="entry name" value="PTS_EIIB_2/3"/>
</dbReference>
<dbReference type="EMBL" id="DYXG01000093">
    <property type="protein sequence ID" value="HJE97768.1"/>
    <property type="molecule type" value="Genomic_DNA"/>
</dbReference>
<name>A0A921FB70_9LACO</name>
<evidence type="ECO:0000259" key="18">
    <source>
        <dbReference type="PROSITE" id="PS51100"/>
    </source>
</evidence>
<keyword evidence="11" id="KW-0418">Kinase</keyword>
<protein>
    <recommendedName>
        <fullName evidence="3">PTS system lactose-specific EIICB component</fullName>
        <ecNumber evidence="2">2.7.1.207</ecNumber>
    </recommendedName>
    <alternativeName>
        <fullName evidence="14">EIICB-Lac</fullName>
    </alternativeName>
</protein>
<dbReference type="NCBIfam" id="TIGR00394">
    <property type="entry name" value="lac_pts_IIC"/>
    <property type="match status" value="1"/>
</dbReference>
<dbReference type="SUPFAM" id="SSF52794">
    <property type="entry name" value="PTS system IIB component-like"/>
    <property type="match status" value="1"/>
</dbReference>